<evidence type="ECO:0000313" key="3">
    <source>
        <dbReference type="EMBL" id="MPQ42200.1"/>
    </source>
</evidence>
<reference evidence="3 4" key="1">
    <citation type="submission" date="2019-10" db="EMBL/GenBank/DDBJ databases">
        <title>The Genome Sequence of Clostridium tarantellae Isolated from Fish Brain.</title>
        <authorList>
            <person name="Bano L."/>
            <person name="Kiel M."/>
            <person name="Sales G."/>
            <person name="Doxey A.C."/>
            <person name="Mansfield M.J."/>
            <person name="Schiavone M."/>
            <person name="Rossetto O."/>
            <person name="Pirazzini M."/>
            <person name="Dobrindt U."/>
            <person name="Montecucco C."/>
        </authorList>
    </citation>
    <scope>NUCLEOTIDE SEQUENCE [LARGE SCALE GENOMIC DNA]</scope>
    <source>
        <strain evidence="3 4">DSM 3997</strain>
    </source>
</reference>
<dbReference type="InterPro" id="IPR050270">
    <property type="entry name" value="DegV_domain_contain"/>
</dbReference>
<dbReference type="NCBIfam" id="TIGR00762">
    <property type="entry name" value="DegV"/>
    <property type="match status" value="1"/>
</dbReference>
<evidence type="ECO:0000256" key="1">
    <source>
        <dbReference type="ARBA" id="ARBA00003238"/>
    </source>
</evidence>
<dbReference type="GO" id="GO:0008289">
    <property type="term" value="F:lipid binding"/>
    <property type="evidence" value="ECO:0007669"/>
    <property type="project" value="UniProtKB-KW"/>
</dbReference>
<name>A0A6I1MG96_9CLOT</name>
<proteinExistence type="predicted"/>
<dbReference type="InterPro" id="IPR043168">
    <property type="entry name" value="DegV_C"/>
</dbReference>
<dbReference type="PANTHER" id="PTHR33434:SF3">
    <property type="entry name" value="DEGV DOMAIN-CONTAINING PROTEIN YITS"/>
    <property type="match status" value="1"/>
</dbReference>
<dbReference type="Gene3D" id="3.30.1180.10">
    <property type="match status" value="1"/>
</dbReference>
<dbReference type="InterPro" id="IPR003797">
    <property type="entry name" value="DegV"/>
</dbReference>
<dbReference type="RefSeq" id="WP_152886633.1">
    <property type="nucleotide sequence ID" value="NZ_WHJC01000001.1"/>
</dbReference>
<dbReference type="Proteomes" id="UP000430345">
    <property type="component" value="Unassembled WGS sequence"/>
</dbReference>
<dbReference type="OrthoDB" id="9781230at2"/>
<evidence type="ECO:0000313" key="4">
    <source>
        <dbReference type="Proteomes" id="UP000430345"/>
    </source>
</evidence>
<comment type="function">
    <text evidence="1">May bind long-chain fatty acids, such as palmitate, and may play a role in lipid transport or fatty acid metabolism.</text>
</comment>
<sequence>MEKIAILTDSSCDLNEEELRQKNLFLIPLKIIYKDKEFNDKIDITTEEVYANLENEIPTTSLASPDYINSVLDKIESEGYTHVIAIFISETLSGTFNAARLALEHRHNKFKYYLFNSKIIGYPLGTIVNRALHLVSEGKSFEYIIKELPSIRKATTGYYTLNTLEYLKRGGRIGKVAGTVGELLHLKPIISVNEEGAYCSVAKARGRKQSLNKLKNLIIDELDKEKSRVWILQGHAKEEAEELVKQLKYHPNLSFIEIRDIGAAMAVHAGPGMIGVAIQKDF</sequence>
<keyword evidence="4" id="KW-1185">Reference proteome</keyword>
<gene>
    <name evidence="3" type="ORF">GBZ86_00275</name>
</gene>
<protein>
    <submittedName>
        <fullName evidence="3">DegV family EDD domain-containing protein</fullName>
    </submittedName>
</protein>
<comment type="caution">
    <text evidence="3">The sequence shown here is derived from an EMBL/GenBank/DDBJ whole genome shotgun (WGS) entry which is preliminary data.</text>
</comment>
<dbReference type="SUPFAM" id="SSF82549">
    <property type="entry name" value="DAK1/DegV-like"/>
    <property type="match status" value="1"/>
</dbReference>
<accession>A0A6I1MG96</accession>
<dbReference type="AlphaFoldDB" id="A0A6I1MG96"/>
<dbReference type="PANTHER" id="PTHR33434">
    <property type="entry name" value="DEGV DOMAIN-CONTAINING PROTEIN DR_1986-RELATED"/>
    <property type="match status" value="1"/>
</dbReference>
<dbReference type="PROSITE" id="PS51482">
    <property type="entry name" value="DEGV"/>
    <property type="match status" value="1"/>
</dbReference>
<keyword evidence="2" id="KW-0446">Lipid-binding</keyword>
<dbReference type="EMBL" id="WHJC01000001">
    <property type="protein sequence ID" value="MPQ42200.1"/>
    <property type="molecule type" value="Genomic_DNA"/>
</dbReference>
<dbReference type="Gene3D" id="3.40.50.10170">
    <property type="match status" value="1"/>
</dbReference>
<dbReference type="Pfam" id="PF02645">
    <property type="entry name" value="DegV"/>
    <property type="match status" value="1"/>
</dbReference>
<evidence type="ECO:0000256" key="2">
    <source>
        <dbReference type="ARBA" id="ARBA00023121"/>
    </source>
</evidence>
<organism evidence="3 4">
    <name type="scientific">Clostridium tarantellae</name>
    <dbReference type="NCBI Taxonomy" id="39493"/>
    <lineage>
        <taxon>Bacteria</taxon>
        <taxon>Bacillati</taxon>
        <taxon>Bacillota</taxon>
        <taxon>Clostridia</taxon>
        <taxon>Eubacteriales</taxon>
        <taxon>Clostridiaceae</taxon>
        <taxon>Clostridium</taxon>
    </lineage>
</organism>